<organism evidence="1 2">
    <name type="scientific">Cesiribacter andamanensis AMV16</name>
    <dbReference type="NCBI Taxonomy" id="1279009"/>
    <lineage>
        <taxon>Bacteria</taxon>
        <taxon>Pseudomonadati</taxon>
        <taxon>Bacteroidota</taxon>
        <taxon>Cytophagia</taxon>
        <taxon>Cytophagales</taxon>
        <taxon>Cesiribacteraceae</taxon>
        <taxon>Cesiribacter</taxon>
    </lineage>
</organism>
<dbReference type="EMBL" id="AODQ01000028">
    <property type="protein sequence ID" value="EMR03353.1"/>
    <property type="molecule type" value="Genomic_DNA"/>
</dbReference>
<comment type="caution">
    <text evidence="1">The sequence shown here is derived from an EMBL/GenBank/DDBJ whole genome shotgun (WGS) entry which is preliminary data.</text>
</comment>
<evidence type="ECO:0000313" key="2">
    <source>
        <dbReference type="Proteomes" id="UP000011910"/>
    </source>
</evidence>
<gene>
    <name evidence="1" type="ORF">ADICEAN_01531</name>
</gene>
<proteinExistence type="predicted"/>
<dbReference type="Proteomes" id="UP000011910">
    <property type="component" value="Unassembled WGS sequence"/>
</dbReference>
<sequence>MRSYWPISGSATPQQEDFIDATVTARVNGLLYGGSSAARLDTSPALAALPAQEQALVRHALAVL</sequence>
<dbReference type="RefSeq" id="WP_009194929.1">
    <property type="nucleotide sequence ID" value="NZ_AODQ01000028.1"/>
</dbReference>
<evidence type="ECO:0000313" key="1">
    <source>
        <dbReference type="EMBL" id="EMR03353.1"/>
    </source>
</evidence>
<dbReference type="STRING" id="1279009.ADICEAN_01531"/>
<name>M7N3W2_9BACT</name>
<dbReference type="AlphaFoldDB" id="M7N3W2"/>
<accession>M7N3W2</accession>
<protein>
    <submittedName>
        <fullName evidence="1">Uncharacterized protein</fullName>
    </submittedName>
</protein>
<reference evidence="1 2" key="1">
    <citation type="journal article" date="2013" name="Genome Announc.">
        <title>Draft Genome Sequence of Cesiribacter andamanensis Strain AMV16T, Isolated from a Soil Sample from a Mud Volcano in the Andaman Islands, India.</title>
        <authorList>
            <person name="Shivaji S."/>
            <person name="Ara S."/>
            <person name="Begum Z."/>
            <person name="Srinivas T.N."/>
            <person name="Singh A."/>
            <person name="Kumar Pinnaka A."/>
        </authorList>
    </citation>
    <scope>NUCLEOTIDE SEQUENCE [LARGE SCALE GENOMIC DNA]</scope>
    <source>
        <strain evidence="1 2">AMV16</strain>
    </source>
</reference>
<keyword evidence="2" id="KW-1185">Reference proteome</keyword>